<dbReference type="SUPFAM" id="SSF52540">
    <property type="entry name" value="P-loop containing nucleoside triphosphate hydrolases"/>
    <property type="match status" value="1"/>
</dbReference>
<sequence length="1096" mass="122469">MLRHKLVNTHYKSIMNSLFFFGDWQVEPAANTLRQGKQVQQIEPKAMAVLLLLCQQSNEVVSTDDIVHHCWPNTETGDNPLHKTLAQLRKALGDSATEPRYIETIRKRGYRAIAEVRYPLGQEQSLTEQSWQQGSPFPGLQAYDEHYASVFFGRGTQIATLLERIGQQVKYGRGFCLLLGPSGSGKSSLVNAGILPNLMQEGGYHGVEVLSYTSLDLADVAPQQLLLNLASALLDWELKDEPILAGNSAEQLAHSLAEAPAEIIQRLSAALNNGRQHVKRCALFIDRLEVLLSSPLFNDDERNQFVGLLELFATSNTVLVLSACRNEFYPLLVNYPTLMAGKAKGAHFDLAAPNRTDLLQMIRLPALAAGLSFDTDPDTAVPLDEILCREAASNPDALPMLQYTLQQLYLQRSNDNKLLVSVYNSLGGIEGAIGKNAEQAINTLTAAQQASLPAVLSLLVTLREDEQSITSRSARFSQLKSDAEHALVQTLVEQRLFVSHLQHGDPCFSVAHEALLRRWPRATAWINEHYDSLSIKSRLQNLQQRWQAEQGNSAYLLAPGKPLQEALQLQQNPLFQLDAAELAFIEASAQKARQKRWLRHGTIATLCLLTMMALTMSIKSYHAEQQAQQKRLAAENLLGFMVGEFADKLRSIGRMDLLDGISNKALEYFTDFSNSSTSQSTEAMLQHGQTLTAMGEVAYSRGKIDEASAALQAGRSQLEAVLALQPTNLELLKTLGANAFWLGQIQYDASNWQGTQPEFQRYYQYSELMYELAPDNLDAIMELSYATNSLGSLAMKQQRFEVARKNFEESLRLKLLAQAKQPENNQLLADIANTRSWLASASLAEGNILLAKTTYQQLQTELLAAEHTPEPYLLDILSSSYQKLADILLYQGQATAAKAASTQGLTTLYQALSQDPENSIWQRNKYFFYYQQFQLQDNLNLNEINLQLNQVLEELNATNSKITARHRQDISARFRLTAANHFYSKAEYNLAKFNADLAAEAFSELTKQQPQNSVYQGLLADSQLAQAKFLQAMQNPIVATELCQQAIDRLTPITMHNKDPRYLISYSQALDCLGKLQQQSELLHLLQRNAITNIYF</sequence>
<dbReference type="CDD" id="cd00383">
    <property type="entry name" value="trans_reg_C"/>
    <property type="match status" value="1"/>
</dbReference>
<dbReference type="Pfam" id="PF20703">
    <property type="entry name" value="nSTAND1"/>
    <property type="match status" value="1"/>
</dbReference>
<dbReference type="Pfam" id="PF00486">
    <property type="entry name" value="Trans_reg_C"/>
    <property type="match status" value="1"/>
</dbReference>
<accession>A0ABQ2WQZ5</accession>
<dbReference type="Gene3D" id="1.25.40.10">
    <property type="entry name" value="Tetratricopeptide repeat domain"/>
    <property type="match status" value="1"/>
</dbReference>
<feature type="DNA-binding region" description="OmpR/PhoB-type" evidence="2">
    <location>
        <begin position="16"/>
        <end position="114"/>
    </location>
</feature>
<comment type="caution">
    <text evidence="4">The sequence shown here is derived from an EMBL/GenBank/DDBJ whole genome shotgun (WGS) entry which is preliminary data.</text>
</comment>
<name>A0ABQ2WQZ5_9ALTE</name>
<dbReference type="InterPro" id="IPR027417">
    <property type="entry name" value="P-loop_NTPase"/>
</dbReference>
<dbReference type="SMART" id="SM00862">
    <property type="entry name" value="Trans_reg_C"/>
    <property type="match status" value="1"/>
</dbReference>
<dbReference type="InterPro" id="IPR011990">
    <property type="entry name" value="TPR-like_helical_dom_sf"/>
</dbReference>
<evidence type="ECO:0000313" key="5">
    <source>
        <dbReference type="Proteomes" id="UP000634667"/>
    </source>
</evidence>
<dbReference type="PANTHER" id="PTHR47691">
    <property type="entry name" value="REGULATOR-RELATED"/>
    <property type="match status" value="1"/>
</dbReference>
<dbReference type="PANTHER" id="PTHR47691:SF3">
    <property type="entry name" value="HTH-TYPE TRANSCRIPTIONAL REGULATOR RV0890C-RELATED"/>
    <property type="match status" value="1"/>
</dbReference>
<dbReference type="SUPFAM" id="SSF46894">
    <property type="entry name" value="C-terminal effector domain of the bipartite response regulators"/>
    <property type="match status" value="1"/>
</dbReference>
<dbReference type="EMBL" id="BMYR01000009">
    <property type="protein sequence ID" value="GGW66241.1"/>
    <property type="molecule type" value="Genomic_DNA"/>
</dbReference>
<keyword evidence="1 2" id="KW-0238">DNA-binding</keyword>
<dbReference type="Gene3D" id="1.10.10.10">
    <property type="entry name" value="Winged helix-like DNA-binding domain superfamily/Winged helix DNA-binding domain"/>
    <property type="match status" value="1"/>
</dbReference>
<keyword evidence="5" id="KW-1185">Reference proteome</keyword>
<evidence type="ECO:0000256" key="1">
    <source>
        <dbReference type="ARBA" id="ARBA00023125"/>
    </source>
</evidence>
<reference evidence="5" key="1">
    <citation type="journal article" date="2019" name="Int. J. Syst. Evol. Microbiol.">
        <title>The Global Catalogue of Microorganisms (GCM) 10K type strain sequencing project: providing services to taxonomists for standard genome sequencing and annotation.</title>
        <authorList>
            <consortium name="The Broad Institute Genomics Platform"/>
            <consortium name="The Broad Institute Genome Sequencing Center for Infectious Disease"/>
            <person name="Wu L."/>
            <person name="Ma J."/>
        </authorList>
    </citation>
    <scope>NUCLEOTIDE SEQUENCE [LARGE SCALE GENOMIC DNA]</scope>
    <source>
        <strain evidence="5">KCTC 23723</strain>
    </source>
</reference>
<organism evidence="4 5">
    <name type="scientific">Alishewanella tabrizica</name>
    <dbReference type="NCBI Taxonomy" id="671278"/>
    <lineage>
        <taxon>Bacteria</taxon>
        <taxon>Pseudomonadati</taxon>
        <taxon>Pseudomonadota</taxon>
        <taxon>Gammaproteobacteria</taxon>
        <taxon>Alteromonadales</taxon>
        <taxon>Alteromonadaceae</taxon>
        <taxon>Alishewanella</taxon>
    </lineage>
</organism>
<dbReference type="SUPFAM" id="SSF48452">
    <property type="entry name" value="TPR-like"/>
    <property type="match status" value="1"/>
</dbReference>
<dbReference type="InterPro" id="IPR049052">
    <property type="entry name" value="nSTAND1"/>
</dbReference>
<gene>
    <name evidence="4" type="ORF">GCM10008111_22740</name>
</gene>
<feature type="domain" description="OmpR/PhoB-type" evidence="3">
    <location>
        <begin position="16"/>
        <end position="114"/>
    </location>
</feature>
<dbReference type="InterPro" id="IPR036388">
    <property type="entry name" value="WH-like_DNA-bd_sf"/>
</dbReference>
<proteinExistence type="predicted"/>
<dbReference type="Gene3D" id="3.40.50.300">
    <property type="entry name" value="P-loop containing nucleotide triphosphate hydrolases"/>
    <property type="match status" value="1"/>
</dbReference>
<evidence type="ECO:0000256" key="2">
    <source>
        <dbReference type="PROSITE-ProRule" id="PRU01091"/>
    </source>
</evidence>
<evidence type="ECO:0000259" key="3">
    <source>
        <dbReference type="PROSITE" id="PS51755"/>
    </source>
</evidence>
<dbReference type="InterPro" id="IPR016032">
    <property type="entry name" value="Sig_transdc_resp-reg_C-effctor"/>
</dbReference>
<dbReference type="Proteomes" id="UP000634667">
    <property type="component" value="Unassembled WGS sequence"/>
</dbReference>
<dbReference type="PROSITE" id="PS51755">
    <property type="entry name" value="OMPR_PHOB"/>
    <property type="match status" value="1"/>
</dbReference>
<protein>
    <submittedName>
        <fullName evidence="4">Transcriptional regulator</fullName>
    </submittedName>
</protein>
<dbReference type="InterPro" id="IPR001867">
    <property type="entry name" value="OmpR/PhoB-type_DNA-bd"/>
</dbReference>
<evidence type="ECO:0000313" key="4">
    <source>
        <dbReference type="EMBL" id="GGW66241.1"/>
    </source>
</evidence>